<evidence type="ECO:0000256" key="16">
    <source>
        <dbReference type="RuleBase" id="RU000582"/>
    </source>
</evidence>
<evidence type="ECO:0000256" key="14">
    <source>
        <dbReference type="ARBA" id="ARBA00030374"/>
    </source>
</evidence>
<keyword evidence="13 16" id="KW-0275">Fatty acid biosynthesis</keyword>
<feature type="binding site" evidence="15">
    <location>
        <position position="197"/>
    </location>
    <ligand>
        <name>Fe cation</name>
        <dbReference type="ChEBI" id="CHEBI:24875"/>
        <label>2</label>
    </ligand>
</feature>
<dbReference type="EMBL" id="JBCNJP010000003">
    <property type="protein sequence ID" value="KAK9079160.1"/>
    <property type="molecule type" value="Genomic_DNA"/>
</dbReference>
<dbReference type="Proteomes" id="UP001408789">
    <property type="component" value="Unassembled WGS sequence"/>
</dbReference>
<dbReference type="Pfam" id="PF03405">
    <property type="entry name" value="FA_desaturase_2"/>
    <property type="match status" value="2"/>
</dbReference>
<organism evidence="18 19">
    <name type="scientific">Deinandra increscens subsp. villosa</name>
    <dbReference type="NCBI Taxonomy" id="3103831"/>
    <lineage>
        <taxon>Eukaryota</taxon>
        <taxon>Viridiplantae</taxon>
        <taxon>Streptophyta</taxon>
        <taxon>Embryophyta</taxon>
        <taxon>Tracheophyta</taxon>
        <taxon>Spermatophyta</taxon>
        <taxon>Magnoliopsida</taxon>
        <taxon>eudicotyledons</taxon>
        <taxon>Gunneridae</taxon>
        <taxon>Pentapetalae</taxon>
        <taxon>asterids</taxon>
        <taxon>campanulids</taxon>
        <taxon>Asterales</taxon>
        <taxon>Asteraceae</taxon>
        <taxon>Asteroideae</taxon>
        <taxon>Heliantheae alliance</taxon>
        <taxon>Madieae</taxon>
        <taxon>Madiinae</taxon>
        <taxon>Deinandra</taxon>
    </lineage>
</organism>
<dbReference type="GO" id="GO:0009570">
    <property type="term" value="C:chloroplast stroma"/>
    <property type="evidence" value="ECO:0007669"/>
    <property type="project" value="TreeGrafter"/>
</dbReference>
<evidence type="ECO:0000256" key="15">
    <source>
        <dbReference type="PIRSR" id="PIRSR000346-1"/>
    </source>
</evidence>
<feature type="binding site" evidence="15">
    <location>
        <position position="111"/>
    </location>
    <ligand>
        <name>Fe cation</name>
        <dbReference type="ChEBI" id="CHEBI:24875"/>
        <label>1</label>
    </ligand>
</feature>
<evidence type="ECO:0000256" key="6">
    <source>
        <dbReference type="ARBA" id="ARBA00022640"/>
    </source>
</evidence>
<reference evidence="18 19" key="1">
    <citation type="submission" date="2024-04" db="EMBL/GenBank/DDBJ databases">
        <title>The reference genome of an endangered Asteraceae, Deinandra increscens subsp. villosa, native to the Central Coast of California.</title>
        <authorList>
            <person name="Guilliams M."/>
            <person name="Hasenstab-Lehman K."/>
            <person name="Meyer R."/>
            <person name="Mcevoy S."/>
        </authorList>
    </citation>
    <scope>NUCLEOTIDE SEQUENCE [LARGE SCALE GENOMIC DNA]</scope>
    <source>
        <tissue evidence="18">Leaf</tissue>
    </source>
</reference>
<accession>A0AAP0DTQ1</accession>
<dbReference type="GO" id="GO:0046872">
    <property type="term" value="F:metal ion binding"/>
    <property type="evidence" value="ECO:0007669"/>
    <property type="project" value="UniProtKB-KW"/>
</dbReference>
<evidence type="ECO:0000256" key="7">
    <source>
        <dbReference type="ARBA" id="ARBA00022723"/>
    </source>
</evidence>
<keyword evidence="8" id="KW-0276">Fatty acid metabolism</keyword>
<evidence type="ECO:0000313" key="18">
    <source>
        <dbReference type="EMBL" id="KAK9079160.1"/>
    </source>
</evidence>
<comment type="subcellular location">
    <subcellularLocation>
        <location evidence="1">Plastid</location>
        <location evidence="1">Chloroplast</location>
    </subcellularLocation>
</comment>
<dbReference type="InterPro" id="IPR009078">
    <property type="entry name" value="Ferritin-like_SF"/>
</dbReference>
<sequence>MHYISLQISPLTPPRPRPRFGETTTTRCNSLPPEKLEIYKSLEPWVAHSILPLLKPTDKSWQPSDFLPNSSQSTLCLHTRHIINTFDGVRDETGASASPWATWTRAWTAEEKRHGDLLRTYLYLSGRVDMLMIERTIQNLIASGMDPKTENNPYMGFVYTSFQERATFVSHGNTARLATENGDPLLARICGIIASDEKRHETAYVKIVEKLLEIDTTTAMLAIGNMMRKKITMPAYLMNDGQDVSLFSHYSAVAQRLGVYTAGDYADILEFFVGRWKLEGLEGLTDEGRCAQEYVCGLAQRIRKLQERSDEKARKKNPLSEKFSWIFNRKIIL</sequence>
<keyword evidence="9" id="KW-0809">Transit peptide</keyword>
<proteinExistence type="inferred from homology"/>
<dbReference type="PANTHER" id="PTHR31155:SF31">
    <property type="entry name" value="STEAROYL-[ACYL-CARRIER-PROTEIN] 9-DESATURASE 6, CHLOROPLASTIC"/>
    <property type="match status" value="1"/>
</dbReference>
<comment type="cofactor">
    <cofactor evidence="15">
        <name>Fe cation</name>
        <dbReference type="ChEBI" id="CHEBI:24875"/>
    </cofactor>
    <text evidence="15">Binds 2 iron ions per subunit.</text>
</comment>
<feature type="binding site" evidence="15">
    <location>
        <position position="200"/>
    </location>
    <ligand>
        <name>Fe cation</name>
        <dbReference type="ChEBI" id="CHEBI:24875"/>
        <label>2</label>
    </ligand>
</feature>
<evidence type="ECO:0000256" key="2">
    <source>
        <dbReference type="ARBA" id="ARBA00008749"/>
    </source>
</evidence>
<evidence type="ECO:0000256" key="13">
    <source>
        <dbReference type="ARBA" id="ARBA00023160"/>
    </source>
</evidence>
<feature type="binding site" evidence="15">
    <location>
        <position position="114"/>
    </location>
    <ligand>
        <name>Fe cation</name>
        <dbReference type="ChEBI" id="CHEBI:24875"/>
        <label>1</label>
    </ligand>
</feature>
<evidence type="ECO:0000313" key="19">
    <source>
        <dbReference type="Proteomes" id="UP001408789"/>
    </source>
</evidence>
<evidence type="ECO:0000256" key="17">
    <source>
        <dbReference type="SAM" id="MobiDB-lite"/>
    </source>
</evidence>
<dbReference type="SUPFAM" id="SSF47240">
    <property type="entry name" value="Ferritin-like"/>
    <property type="match status" value="1"/>
</dbReference>
<evidence type="ECO:0000256" key="3">
    <source>
        <dbReference type="ARBA" id="ARBA00011738"/>
    </source>
</evidence>
<name>A0AAP0DTQ1_9ASTR</name>
<feature type="compositionally biased region" description="Polar residues" evidence="17">
    <location>
        <begin position="1"/>
        <end position="10"/>
    </location>
</feature>
<comment type="function">
    <text evidence="16">Introduction of a cis double bond between carbons of the acyl chain.</text>
</comment>
<feature type="binding site" evidence="15">
    <location>
        <position position="197"/>
    </location>
    <ligand>
        <name>Fe cation</name>
        <dbReference type="ChEBI" id="CHEBI:24875"/>
        <label>1</label>
    </ligand>
</feature>
<evidence type="ECO:0000256" key="10">
    <source>
        <dbReference type="ARBA" id="ARBA00023002"/>
    </source>
</evidence>
<feature type="binding site" evidence="15">
    <location>
        <position position="164"/>
    </location>
    <ligand>
        <name>Fe cation</name>
        <dbReference type="ChEBI" id="CHEBI:24875"/>
        <label>2</label>
    </ligand>
</feature>
<evidence type="ECO:0000256" key="1">
    <source>
        <dbReference type="ARBA" id="ARBA00004229"/>
    </source>
</evidence>
<dbReference type="PIRSF" id="PIRSF000346">
    <property type="entry name" value="Dlt9_acylACP_des"/>
    <property type="match status" value="1"/>
</dbReference>
<dbReference type="InterPro" id="IPR005067">
    <property type="entry name" value="Fatty_acid_desaturase-2"/>
</dbReference>
<evidence type="ECO:0000256" key="11">
    <source>
        <dbReference type="ARBA" id="ARBA00023004"/>
    </source>
</evidence>
<dbReference type="InterPro" id="IPR012348">
    <property type="entry name" value="RNR-like"/>
</dbReference>
<evidence type="ECO:0000256" key="12">
    <source>
        <dbReference type="ARBA" id="ARBA00023098"/>
    </source>
</evidence>
<evidence type="ECO:0000256" key="8">
    <source>
        <dbReference type="ARBA" id="ARBA00022832"/>
    </source>
</evidence>
<protein>
    <recommendedName>
        <fullName evidence="14 16">Acyl-[acyl-carrier-protein] desaturase</fullName>
        <ecNumber evidence="16">1.14.19.-</ecNumber>
    </recommendedName>
</protein>
<keyword evidence="11 15" id="KW-0408">Iron</keyword>
<evidence type="ECO:0000256" key="5">
    <source>
        <dbReference type="ARBA" id="ARBA00022528"/>
    </source>
</evidence>
<comment type="caution">
    <text evidence="18">The sequence shown here is derived from an EMBL/GenBank/DDBJ whole genome shotgun (WGS) entry which is preliminary data.</text>
</comment>
<dbReference type="Gene3D" id="1.10.620.20">
    <property type="entry name" value="Ribonucleotide Reductase, subunit A"/>
    <property type="match status" value="2"/>
</dbReference>
<keyword evidence="4 16" id="KW-0444">Lipid biosynthesis</keyword>
<dbReference type="GO" id="GO:0006633">
    <property type="term" value="P:fatty acid biosynthetic process"/>
    <property type="evidence" value="ECO:0007669"/>
    <property type="project" value="UniProtKB-KW"/>
</dbReference>
<dbReference type="GO" id="GO:0045300">
    <property type="term" value="F:stearoyl-[ACP] desaturase activity"/>
    <property type="evidence" value="ECO:0007669"/>
    <property type="project" value="InterPro"/>
</dbReference>
<keyword evidence="7 15" id="KW-0479">Metal-binding</keyword>
<dbReference type="PROSITE" id="PS00574">
    <property type="entry name" value="FATTY_ACID_DESATUR_2"/>
    <property type="match status" value="1"/>
</dbReference>
<comment type="subunit">
    <text evidence="3 16">Homodimer.</text>
</comment>
<feature type="binding site" evidence="15">
    <location>
        <position position="111"/>
    </location>
    <ligand>
        <name>Fe cation</name>
        <dbReference type="ChEBI" id="CHEBI:24875"/>
        <label>2</label>
    </ligand>
</feature>
<comment type="cofactor">
    <cofactor evidence="16">
        <name>Fe(2+)</name>
        <dbReference type="ChEBI" id="CHEBI:29033"/>
    </cofactor>
    <text evidence="16">Binds 2 Fe(2+) ions per subunit.</text>
</comment>
<gene>
    <name evidence="18" type="ORF">SSX86_000830</name>
</gene>
<dbReference type="InterPro" id="IPR005803">
    <property type="entry name" value="FADS-2_CS"/>
</dbReference>
<keyword evidence="12" id="KW-0443">Lipid metabolism</keyword>
<comment type="similarity">
    <text evidence="2 16">Belongs to the fatty acid desaturase type 2 family.</text>
</comment>
<evidence type="ECO:0000256" key="9">
    <source>
        <dbReference type="ARBA" id="ARBA00022946"/>
    </source>
</evidence>
<keyword evidence="19" id="KW-1185">Reference proteome</keyword>
<keyword evidence="10 16" id="KW-0560">Oxidoreductase</keyword>
<keyword evidence="5 16" id="KW-0150">Chloroplast</keyword>
<dbReference type="EC" id="1.14.19.-" evidence="16"/>
<keyword evidence="6" id="KW-0934">Plastid</keyword>
<dbReference type="AlphaFoldDB" id="A0AAP0DTQ1"/>
<feature type="region of interest" description="Disordered" evidence="17">
    <location>
        <begin position="1"/>
        <end position="27"/>
    </location>
</feature>
<evidence type="ECO:0000256" key="4">
    <source>
        <dbReference type="ARBA" id="ARBA00022516"/>
    </source>
</evidence>
<dbReference type="PANTHER" id="PTHR31155">
    <property type="entry name" value="ACYL- ACYL-CARRIER-PROTEIN DESATURASE-RELATED"/>
    <property type="match status" value="1"/>
</dbReference>
<dbReference type="CDD" id="cd01050">
    <property type="entry name" value="Acyl_ACP_Desat"/>
    <property type="match status" value="1"/>
</dbReference>